<dbReference type="PANTHER" id="PTHR30250">
    <property type="entry name" value="PST FAMILY PREDICTED COLANIC ACID TRANSPORTER"/>
    <property type="match status" value="1"/>
</dbReference>
<feature type="transmembrane region" description="Helical" evidence="6">
    <location>
        <begin position="240"/>
        <end position="261"/>
    </location>
</feature>
<comment type="caution">
    <text evidence="7">The sequence shown here is derived from an EMBL/GenBank/DDBJ whole genome shotgun (WGS) entry which is preliminary data.</text>
</comment>
<dbReference type="PANTHER" id="PTHR30250:SF11">
    <property type="entry name" value="O-ANTIGEN TRANSPORTER-RELATED"/>
    <property type="match status" value="1"/>
</dbReference>
<keyword evidence="3 6" id="KW-0812">Transmembrane</keyword>
<evidence type="ECO:0000256" key="1">
    <source>
        <dbReference type="ARBA" id="ARBA00004651"/>
    </source>
</evidence>
<feature type="transmembrane region" description="Helical" evidence="6">
    <location>
        <begin position="282"/>
        <end position="307"/>
    </location>
</feature>
<dbReference type="RefSeq" id="WP_302035938.1">
    <property type="nucleotide sequence ID" value="NZ_JAUKPO010000001.1"/>
</dbReference>
<evidence type="ECO:0000256" key="5">
    <source>
        <dbReference type="ARBA" id="ARBA00023136"/>
    </source>
</evidence>
<keyword evidence="4 6" id="KW-1133">Transmembrane helix</keyword>
<dbReference type="EMBL" id="JAUKPO010000001">
    <property type="protein sequence ID" value="MDO1445144.1"/>
    <property type="molecule type" value="Genomic_DNA"/>
</dbReference>
<feature type="transmembrane region" description="Helical" evidence="6">
    <location>
        <begin position="202"/>
        <end position="220"/>
    </location>
</feature>
<gene>
    <name evidence="7" type="ORF">Q0590_02725</name>
</gene>
<dbReference type="Proteomes" id="UP001168528">
    <property type="component" value="Unassembled WGS sequence"/>
</dbReference>
<feature type="transmembrane region" description="Helical" evidence="6">
    <location>
        <begin position="378"/>
        <end position="401"/>
    </location>
</feature>
<sequence>MGAKWEKIVYVAVNLLISSFNFIRSFVFLNYLNFFELGQITILQTLIQLINTLQLGFLNGGYRIFSLRKEINAKRVNETIFTYIFIVSVVAGIFLTISYFIGSIQDGSVVIFGVVTGVLSICSNWLTNVYIATQKINSLNRINFVSNIIAFSSLLFLNKIGIYAAMLSFFIQPIALVVLIFIETKELIPKRFYFTLNTAKWILSFGFIPYLSGIFSYANIQIERWSVNYLLGTEEVGKFYLAIAYAAIYALVPTSLNNLFFPKAMQYFSNKEFSLFSKYIQSYFLILLAYSIITILLTLFLSEHLIIYFFPKHLENLKYVFLTLPGLAAIHLIAPIGLVFNASLHLKPILWAYASSSLFLMIGISFMAYVKLYNLSNFALLNSSVNIYISIFFVLSFLLLYKSLKTNISD</sequence>
<evidence type="ECO:0000256" key="3">
    <source>
        <dbReference type="ARBA" id="ARBA00022692"/>
    </source>
</evidence>
<feature type="transmembrane region" description="Helical" evidence="6">
    <location>
        <begin position="9"/>
        <end position="31"/>
    </location>
</feature>
<keyword evidence="8" id="KW-1185">Reference proteome</keyword>
<accession>A0ABT8QZP1</accession>
<keyword evidence="5 6" id="KW-0472">Membrane</keyword>
<reference evidence="7" key="1">
    <citation type="submission" date="2023-07" db="EMBL/GenBank/DDBJ databases">
        <title>The genome sequence of Rhodocytophaga aerolata KACC 12507.</title>
        <authorList>
            <person name="Zhang X."/>
        </authorList>
    </citation>
    <scope>NUCLEOTIDE SEQUENCE</scope>
    <source>
        <strain evidence="7">KACC 12507</strain>
    </source>
</reference>
<protein>
    <recommendedName>
        <fullName evidence="9">Oligosaccharide flippase family protein</fullName>
    </recommendedName>
</protein>
<dbReference type="InterPro" id="IPR050833">
    <property type="entry name" value="Poly_Biosynth_Transport"/>
</dbReference>
<feature type="transmembrane region" description="Helical" evidence="6">
    <location>
        <begin position="37"/>
        <end position="59"/>
    </location>
</feature>
<comment type="subcellular location">
    <subcellularLocation>
        <location evidence="1">Cell membrane</location>
        <topology evidence="1">Multi-pass membrane protein</topology>
    </subcellularLocation>
</comment>
<evidence type="ECO:0008006" key="9">
    <source>
        <dbReference type="Google" id="ProtNLM"/>
    </source>
</evidence>
<evidence type="ECO:0000313" key="8">
    <source>
        <dbReference type="Proteomes" id="UP001168528"/>
    </source>
</evidence>
<evidence type="ECO:0000256" key="2">
    <source>
        <dbReference type="ARBA" id="ARBA00022475"/>
    </source>
</evidence>
<proteinExistence type="predicted"/>
<feature type="transmembrane region" description="Helical" evidence="6">
    <location>
        <begin position="350"/>
        <end position="372"/>
    </location>
</feature>
<feature type="transmembrane region" description="Helical" evidence="6">
    <location>
        <begin position="80"/>
        <end position="101"/>
    </location>
</feature>
<name>A0ABT8QZP1_9BACT</name>
<feature type="transmembrane region" description="Helical" evidence="6">
    <location>
        <begin position="319"/>
        <end position="338"/>
    </location>
</feature>
<feature type="transmembrane region" description="Helical" evidence="6">
    <location>
        <begin position="138"/>
        <end position="156"/>
    </location>
</feature>
<feature type="transmembrane region" description="Helical" evidence="6">
    <location>
        <begin position="162"/>
        <end position="182"/>
    </location>
</feature>
<evidence type="ECO:0000256" key="6">
    <source>
        <dbReference type="SAM" id="Phobius"/>
    </source>
</evidence>
<evidence type="ECO:0000256" key="4">
    <source>
        <dbReference type="ARBA" id="ARBA00022989"/>
    </source>
</evidence>
<feature type="transmembrane region" description="Helical" evidence="6">
    <location>
        <begin position="107"/>
        <end position="126"/>
    </location>
</feature>
<keyword evidence="2" id="KW-1003">Cell membrane</keyword>
<evidence type="ECO:0000313" key="7">
    <source>
        <dbReference type="EMBL" id="MDO1445144.1"/>
    </source>
</evidence>
<organism evidence="7 8">
    <name type="scientific">Rhodocytophaga aerolata</name>
    <dbReference type="NCBI Taxonomy" id="455078"/>
    <lineage>
        <taxon>Bacteria</taxon>
        <taxon>Pseudomonadati</taxon>
        <taxon>Bacteroidota</taxon>
        <taxon>Cytophagia</taxon>
        <taxon>Cytophagales</taxon>
        <taxon>Rhodocytophagaceae</taxon>
        <taxon>Rhodocytophaga</taxon>
    </lineage>
</organism>